<dbReference type="InterPro" id="IPR038717">
    <property type="entry name" value="Tc1-like_DDE_dom"/>
</dbReference>
<name>A0A6A4HD86_9AGAR</name>
<dbReference type="Gene3D" id="3.30.420.10">
    <property type="entry name" value="Ribonuclease H-like superfamily/Ribonuclease H"/>
    <property type="match status" value="1"/>
</dbReference>
<protein>
    <recommendedName>
        <fullName evidence="1">Tc1-like transposase DDE domain-containing protein</fullName>
    </recommendedName>
</protein>
<evidence type="ECO:0000259" key="1">
    <source>
        <dbReference type="Pfam" id="PF13358"/>
    </source>
</evidence>
<gene>
    <name evidence="2" type="ORF">BT96DRAFT_824919</name>
</gene>
<dbReference type="OrthoDB" id="3226274at2759"/>
<dbReference type="GO" id="GO:0003676">
    <property type="term" value="F:nucleic acid binding"/>
    <property type="evidence" value="ECO:0007669"/>
    <property type="project" value="InterPro"/>
</dbReference>
<keyword evidence="3" id="KW-1185">Reference proteome</keyword>
<evidence type="ECO:0000313" key="3">
    <source>
        <dbReference type="Proteomes" id="UP000799118"/>
    </source>
</evidence>
<feature type="domain" description="Tc1-like transposase DDE" evidence="1">
    <location>
        <begin position="1"/>
        <end position="48"/>
    </location>
</feature>
<dbReference type="Pfam" id="PF13358">
    <property type="entry name" value="DDE_3"/>
    <property type="match status" value="1"/>
</dbReference>
<dbReference type="EMBL" id="ML769516">
    <property type="protein sequence ID" value="KAE9396302.1"/>
    <property type="molecule type" value="Genomic_DNA"/>
</dbReference>
<organism evidence="2 3">
    <name type="scientific">Gymnopus androsaceus JB14</name>
    <dbReference type="NCBI Taxonomy" id="1447944"/>
    <lineage>
        <taxon>Eukaryota</taxon>
        <taxon>Fungi</taxon>
        <taxon>Dikarya</taxon>
        <taxon>Basidiomycota</taxon>
        <taxon>Agaricomycotina</taxon>
        <taxon>Agaricomycetes</taxon>
        <taxon>Agaricomycetidae</taxon>
        <taxon>Agaricales</taxon>
        <taxon>Marasmiineae</taxon>
        <taxon>Omphalotaceae</taxon>
        <taxon>Gymnopus</taxon>
    </lineage>
</organism>
<proteinExistence type="predicted"/>
<sequence>DNDRKHTSKKSQKWFQDHEIPLLPWPANSPELSPIENTWSEVQRRVRLKHPDLLDSDQYFAAILAEWHSADFQPYVIHLYHSFPRCIVSLQENNFLWINY</sequence>
<dbReference type="Proteomes" id="UP000799118">
    <property type="component" value="Unassembled WGS sequence"/>
</dbReference>
<reference evidence="2" key="1">
    <citation type="journal article" date="2019" name="Environ. Microbiol.">
        <title>Fungal ecological strategies reflected in gene transcription - a case study of two litter decomposers.</title>
        <authorList>
            <person name="Barbi F."/>
            <person name="Kohler A."/>
            <person name="Barry K."/>
            <person name="Baskaran P."/>
            <person name="Daum C."/>
            <person name="Fauchery L."/>
            <person name="Ihrmark K."/>
            <person name="Kuo A."/>
            <person name="LaButti K."/>
            <person name="Lipzen A."/>
            <person name="Morin E."/>
            <person name="Grigoriev I.V."/>
            <person name="Henrissat B."/>
            <person name="Lindahl B."/>
            <person name="Martin F."/>
        </authorList>
    </citation>
    <scope>NUCLEOTIDE SEQUENCE</scope>
    <source>
        <strain evidence="2">JB14</strain>
    </source>
</reference>
<feature type="non-terminal residue" evidence="2">
    <location>
        <position position="1"/>
    </location>
</feature>
<evidence type="ECO:0000313" key="2">
    <source>
        <dbReference type="EMBL" id="KAE9396302.1"/>
    </source>
</evidence>
<accession>A0A6A4HD86</accession>
<dbReference type="AlphaFoldDB" id="A0A6A4HD86"/>
<dbReference type="InterPro" id="IPR036397">
    <property type="entry name" value="RNaseH_sf"/>
</dbReference>